<dbReference type="Gene3D" id="3.10.290.10">
    <property type="entry name" value="RNA-binding S4 domain"/>
    <property type="match status" value="1"/>
</dbReference>
<gene>
    <name evidence="5" type="ORF">CDV25_02765</name>
</gene>
<evidence type="ECO:0000256" key="2">
    <source>
        <dbReference type="ARBA" id="ARBA00029460"/>
    </source>
</evidence>
<dbReference type="InterPro" id="IPR002942">
    <property type="entry name" value="S4_RNA-bd"/>
</dbReference>
<comment type="similarity">
    <text evidence="2">Belongs to the TlyA family.</text>
</comment>
<evidence type="ECO:0000313" key="6">
    <source>
        <dbReference type="Proteomes" id="UP000244890"/>
    </source>
</evidence>
<accession>A0A2U8FC56</accession>
<dbReference type="NCBIfam" id="TIGR00478">
    <property type="entry name" value="tly"/>
    <property type="match status" value="1"/>
</dbReference>
<dbReference type="AlphaFoldDB" id="A0A2U8FC56"/>
<dbReference type="InterPro" id="IPR002877">
    <property type="entry name" value="RNA_MeTrfase_FtsJ_dom"/>
</dbReference>
<name>A0A2U8FC56_9HELI</name>
<feature type="domain" description="RNA-binding S4" evidence="4">
    <location>
        <begin position="1"/>
        <end position="62"/>
    </location>
</feature>
<evidence type="ECO:0000313" key="5">
    <source>
        <dbReference type="EMBL" id="AWI33802.1"/>
    </source>
</evidence>
<dbReference type="PANTHER" id="PTHR32319">
    <property type="entry name" value="BACTERIAL HEMOLYSIN-LIKE PROTEIN"/>
    <property type="match status" value="1"/>
</dbReference>
<dbReference type="SMART" id="SM00363">
    <property type="entry name" value="S4"/>
    <property type="match status" value="1"/>
</dbReference>
<dbReference type="EMBL" id="CP021886">
    <property type="protein sequence ID" value="AWI33802.1"/>
    <property type="molecule type" value="Genomic_DNA"/>
</dbReference>
<evidence type="ECO:0000256" key="1">
    <source>
        <dbReference type="ARBA" id="ARBA00022884"/>
    </source>
</evidence>
<evidence type="ECO:0000256" key="3">
    <source>
        <dbReference type="PROSITE-ProRule" id="PRU00182"/>
    </source>
</evidence>
<dbReference type="CDD" id="cd00165">
    <property type="entry name" value="S4"/>
    <property type="match status" value="1"/>
</dbReference>
<sequence length="239" mass="26804">MRLDKACIQKGFFLSRNKAQEAIKRGLISVNEVIMLKSSLEVSLEDEITLKEEKSFVSRAGEKLFGFLSNHSFALEGLNALDIGSSTGGFTQVLLQKGIKAVYCVDVGSHQLHSTLRHNPKIQLFEKTDIRSFAALSPLKAYDIVVCDVSFISIFSILKSFQGLIGRWLILLFKPQFEVGRSAKRNKKGVVIDNQSIQQSLKSTLEFLRENGLRVRICEKSIIKGKEGNEEFFIACERA</sequence>
<dbReference type="InterPro" id="IPR036986">
    <property type="entry name" value="S4_RNA-bd_sf"/>
</dbReference>
<dbReference type="SUPFAM" id="SSF53335">
    <property type="entry name" value="S-adenosyl-L-methionine-dependent methyltransferases"/>
    <property type="match status" value="1"/>
</dbReference>
<proteinExistence type="inferred from homology"/>
<dbReference type="GO" id="GO:0003723">
    <property type="term" value="F:RNA binding"/>
    <property type="evidence" value="ECO:0007669"/>
    <property type="project" value="UniProtKB-KW"/>
</dbReference>
<dbReference type="KEGG" id="had:CDV25_02765"/>
<dbReference type="SUPFAM" id="SSF55174">
    <property type="entry name" value="Alpha-L RNA-binding motif"/>
    <property type="match status" value="1"/>
</dbReference>
<keyword evidence="5" id="KW-0808">Transferase</keyword>
<dbReference type="InterPro" id="IPR004538">
    <property type="entry name" value="Hemolysin_A/TlyA"/>
</dbReference>
<dbReference type="Gene3D" id="3.40.50.150">
    <property type="entry name" value="Vaccinia Virus protein VP39"/>
    <property type="match status" value="1"/>
</dbReference>
<dbReference type="GO" id="GO:0008168">
    <property type="term" value="F:methyltransferase activity"/>
    <property type="evidence" value="ECO:0007669"/>
    <property type="project" value="UniProtKB-KW"/>
</dbReference>
<evidence type="ECO:0000259" key="4">
    <source>
        <dbReference type="SMART" id="SM00363"/>
    </source>
</evidence>
<dbReference type="OrthoDB" id="9784736at2"/>
<dbReference type="Proteomes" id="UP000244890">
    <property type="component" value="Chromosome"/>
</dbReference>
<dbReference type="PROSITE" id="PS50889">
    <property type="entry name" value="S4"/>
    <property type="match status" value="1"/>
</dbReference>
<keyword evidence="1 3" id="KW-0694">RNA-binding</keyword>
<dbReference type="CDD" id="cd02440">
    <property type="entry name" value="AdoMet_MTases"/>
    <property type="match status" value="1"/>
</dbReference>
<reference evidence="5 6" key="1">
    <citation type="submission" date="2017-06" db="EMBL/GenBank/DDBJ databases">
        <title>Complete genome of Helicobacter apodemus.</title>
        <authorList>
            <person name="Cho S."/>
        </authorList>
    </citation>
    <scope>NUCLEOTIDE SEQUENCE [LARGE SCALE GENOMIC DNA]</scope>
    <source>
        <strain evidence="6">SNUVETPUB-15-01</strain>
    </source>
</reference>
<dbReference type="GO" id="GO:0032259">
    <property type="term" value="P:methylation"/>
    <property type="evidence" value="ECO:0007669"/>
    <property type="project" value="UniProtKB-KW"/>
</dbReference>
<dbReference type="Pfam" id="PF01728">
    <property type="entry name" value="FtsJ"/>
    <property type="match status" value="1"/>
</dbReference>
<dbReference type="InterPro" id="IPR047048">
    <property type="entry name" value="TlyA"/>
</dbReference>
<protein>
    <submittedName>
        <fullName evidence="5">TlyA family rRNA (Cytidine-2'-O)-methyltransferase</fullName>
    </submittedName>
</protein>
<dbReference type="PANTHER" id="PTHR32319:SF0">
    <property type="entry name" value="BACTERIAL HEMOLYSIN-LIKE PROTEIN"/>
    <property type="match status" value="1"/>
</dbReference>
<organism evidence="5 6">
    <name type="scientific">Helicobacter apodemus</name>
    <dbReference type="NCBI Taxonomy" id="135569"/>
    <lineage>
        <taxon>Bacteria</taxon>
        <taxon>Pseudomonadati</taxon>
        <taxon>Campylobacterota</taxon>
        <taxon>Epsilonproteobacteria</taxon>
        <taxon>Campylobacterales</taxon>
        <taxon>Helicobacteraceae</taxon>
        <taxon>Helicobacter</taxon>
    </lineage>
</organism>
<dbReference type="InterPro" id="IPR029063">
    <property type="entry name" value="SAM-dependent_MTases_sf"/>
</dbReference>
<keyword evidence="5" id="KW-0489">Methyltransferase</keyword>
<dbReference type="Pfam" id="PF01479">
    <property type="entry name" value="S4"/>
    <property type="match status" value="1"/>
</dbReference>